<accession>A0ABW2HA30</accession>
<keyword evidence="3" id="KW-1185">Reference proteome</keyword>
<sequence>MYYAGEPSRKSEANKLRFFFWGAEEWNLRGSRYHVANLSDDEAAKIKMYPT</sequence>
<evidence type="ECO:0000313" key="3">
    <source>
        <dbReference type="Proteomes" id="UP001596392"/>
    </source>
</evidence>
<protein>
    <submittedName>
        <fullName evidence="2">M28 family peptidase</fullName>
    </submittedName>
</protein>
<dbReference type="SUPFAM" id="SSF53187">
    <property type="entry name" value="Zn-dependent exopeptidases"/>
    <property type="match status" value="1"/>
</dbReference>
<reference evidence="3" key="1">
    <citation type="journal article" date="2019" name="Int. J. Syst. Evol. Microbiol.">
        <title>The Global Catalogue of Microorganisms (GCM) 10K type strain sequencing project: providing services to taxonomists for standard genome sequencing and annotation.</title>
        <authorList>
            <consortium name="The Broad Institute Genomics Platform"/>
            <consortium name="The Broad Institute Genome Sequencing Center for Infectious Disease"/>
            <person name="Wu L."/>
            <person name="Ma J."/>
        </authorList>
    </citation>
    <scope>NUCLEOTIDE SEQUENCE [LARGE SCALE GENOMIC DNA]</scope>
    <source>
        <strain evidence="3">CGMCC 1.9106</strain>
    </source>
</reference>
<dbReference type="Gene3D" id="3.40.630.10">
    <property type="entry name" value="Zn peptidases"/>
    <property type="match status" value="1"/>
</dbReference>
<dbReference type="InterPro" id="IPR007484">
    <property type="entry name" value="Peptidase_M28"/>
</dbReference>
<evidence type="ECO:0000313" key="2">
    <source>
        <dbReference type="EMBL" id="MFC7248213.1"/>
    </source>
</evidence>
<dbReference type="Proteomes" id="UP001596392">
    <property type="component" value="Unassembled WGS sequence"/>
</dbReference>
<name>A0ABW2HA30_9ACTN</name>
<evidence type="ECO:0000259" key="1">
    <source>
        <dbReference type="Pfam" id="PF04389"/>
    </source>
</evidence>
<dbReference type="RefSeq" id="WP_376810876.1">
    <property type="nucleotide sequence ID" value="NZ_JBHTAC010000097.1"/>
</dbReference>
<dbReference type="Pfam" id="PF04389">
    <property type="entry name" value="Peptidase_M28"/>
    <property type="match status" value="1"/>
</dbReference>
<dbReference type="EMBL" id="JBHTAC010000097">
    <property type="protein sequence ID" value="MFC7248213.1"/>
    <property type="molecule type" value="Genomic_DNA"/>
</dbReference>
<organism evidence="2 3">
    <name type="scientific">Catellatospora aurea</name>
    <dbReference type="NCBI Taxonomy" id="1337874"/>
    <lineage>
        <taxon>Bacteria</taxon>
        <taxon>Bacillati</taxon>
        <taxon>Actinomycetota</taxon>
        <taxon>Actinomycetes</taxon>
        <taxon>Micromonosporales</taxon>
        <taxon>Micromonosporaceae</taxon>
        <taxon>Catellatospora</taxon>
    </lineage>
</organism>
<comment type="caution">
    <text evidence="2">The sequence shown here is derived from an EMBL/GenBank/DDBJ whole genome shotgun (WGS) entry which is preliminary data.</text>
</comment>
<feature type="domain" description="Peptidase M28" evidence="1">
    <location>
        <begin position="12"/>
        <end position="49"/>
    </location>
</feature>
<gene>
    <name evidence="2" type="ORF">ACFQO7_37635</name>
</gene>
<proteinExistence type="predicted"/>